<dbReference type="PIRSF" id="PIRSF000171">
    <property type="entry name" value="SDHA_APRA_LASPO"/>
    <property type="match status" value="1"/>
</dbReference>
<feature type="active site" description="Proton acceptor" evidence="12">
    <location>
        <position position="290"/>
    </location>
</feature>
<dbReference type="InterPro" id="IPR003953">
    <property type="entry name" value="FAD-dep_OxRdtase_2_FAD-bd"/>
</dbReference>
<evidence type="ECO:0000256" key="2">
    <source>
        <dbReference type="ARBA" id="ARBA00004950"/>
    </source>
</evidence>
<dbReference type="InterPro" id="IPR005288">
    <property type="entry name" value="NadB"/>
</dbReference>
<dbReference type="FunFam" id="3.90.700.10:FF:000002">
    <property type="entry name" value="L-aspartate oxidase"/>
    <property type="match status" value="1"/>
</dbReference>
<dbReference type="InterPro" id="IPR015939">
    <property type="entry name" value="Fum_Rdtase/Succ_DH_flav-like_C"/>
</dbReference>
<dbReference type="InterPro" id="IPR037099">
    <property type="entry name" value="Fum_R/Succ_DH_flav-like_C_sf"/>
</dbReference>
<protein>
    <recommendedName>
        <fullName evidence="5 11">L-aspartate oxidase</fullName>
        <ecNumber evidence="4 11">1.4.3.16</ecNumber>
    </recommendedName>
</protein>
<comment type="function">
    <text evidence="13">Catalyzes the oxidation of L-aspartate to iminoaspartate.</text>
</comment>
<evidence type="ECO:0000256" key="8">
    <source>
        <dbReference type="ARBA" id="ARBA00022827"/>
    </source>
</evidence>
<comment type="pathway">
    <text evidence="2 13">Cofactor biosynthesis; NAD(+) biosynthesis; iminoaspartate from L-aspartate (oxidase route): step 1/1.</text>
</comment>
<evidence type="ECO:0000256" key="12">
    <source>
        <dbReference type="PIRSR" id="PIRSR000171-1"/>
    </source>
</evidence>
<proteinExistence type="inferred from homology"/>
<evidence type="ECO:0000259" key="14">
    <source>
        <dbReference type="Pfam" id="PF00890"/>
    </source>
</evidence>
<dbReference type="EMBL" id="LT838272">
    <property type="protein sequence ID" value="SMC00054.1"/>
    <property type="molecule type" value="Genomic_DNA"/>
</dbReference>
<dbReference type="GO" id="GO:0034628">
    <property type="term" value="P:'de novo' NAD+ biosynthetic process from L-aspartate"/>
    <property type="evidence" value="ECO:0007669"/>
    <property type="project" value="TreeGrafter"/>
</dbReference>
<evidence type="ECO:0000256" key="3">
    <source>
        <dbReference type="ARBA" id="ARBA00008562"/>
    </source>
</evidence>
<dbReference type="PANTHER" id="PTHR42716">
    <property type="entry name" value="L-ASPARTATE OXIDASE"/>
    <property type="match status" value="1"/>
</dbReference>
<evidence type="ECO:0000256" key="9">
    <source>
        <dbReference type="ARBA" id="ARBA00023002"/>
    </source>
</evidence>
<name>A0A1W1W4Q6_9FIRM</name>
<keyword evidence="7 13" id="KW-0662">Pyridine nucleotide biosynthesis</keyword>
<organism evidence="16 17">
    <name type="scientific">Thermanaeromonas toyohensis ToBE</name>
    <dbReference type="NCBI Taxonomy" id="698762"/>
    <lineage>
        <taxon>Bacteria</taxon>
        <taxon>Bacillati</taxon>
        <taxon>Bacillota</taxon>
        <taxon>Clostridia</taxon>
        <taxon>Neomoorellales</taxon>
        <taxon>Neomoorellaceae</taxon>
        <taxon>Thermanaeromonas</taxon>
    </lineage>
</organism>
<dbReference type="RefSeq" id="WP_084666881.1">
    <property type="nucleotide sequence ID" value="NZ_LT838272.1"/>
</dbReference>
<feature type="domain" description="Fumarate reductase/succinate dehydrogenase flavoprotein-like C-terminal" evidence="15">
    <location>
        <begin position="439"/>
        <end position="523"/>
    </location>
</feature>
<comment type="catalytic activity">
    <reaction evidence="10">
        <text>L-aspartate + O2 = iminosuccinate + H2O2</text>
        <dbReference type="Rhea" id="RHEA:25876"/>
        <dbReference type="ChEBI" id="CHEBI:15379"/>
        <dbReference type="ChEBI" id="CHEBI:16240"/>
        <dbReference type="ChEBI" id="CHEBI:29991"/>
        <dbReference type="ChEBI" id="CHEBI:77875"/>
        <dbReference type="EC" id="1.4.3.16"/>
    </reaction>
    <physiologicalReaction direction="left-to-right" evidence="10">
        <dbReference type="Rhea" id="RHEA:25877"/>
    </physiologicalReaction>
</comment>
<dbReference type="GO" id="GO:0033765">
    <property type="term" value="F:steroid dehydrogenase activity, acting on the CH-CH group of donors"/>
    <property type="evidence" value="ECO:0007669"/>
    <property type="project" value="UniProtKB-ARBA"/>
</dbReference>
<feature type="domain" description="FAD-dependent oxidoreductase 2 FAD-binding" evidence="14">
    <location>
        <begin position="22"/>
        <end position="392"/>
    </location>
</feature>
<dbReference type="GO" id="GO:0005737">
    <property type="term" value="C:cytoplasm"/>
    <property type="evidence" value="ECO:0007669"/>
    <property type="project" value="UniProtKB-SubCell"/>
</dbReference>
<comment type="cofactor">
    <cofactor evidence="1 13">
        <name>FAD</name>
        <dbReference type="ChEBI" id="CHEBI:57692"/>
    </cofactor>
</comment>
<evidence type="ECO:0000256" key="10">
    <source>
        <dbReference type="ARBA" id="ARBA00048305"/>
    </source>
</evidence>
<evidence type="ECO:0000313" key="17">
    <source>
        <dbReference type="Proteomes" id="UP000192569"/>
    </source>
</evidence>
<dbReference type="InterPro" id="IPR036188">
    <property type="entry name" value="FAD/NAD-bd_sf"/>
</dbReference>
<dbReference type="NCBIfam" id="TIGR00551">
    <property type="entry name" value="nadB"/>
    <property type="match status" value="1"/>
</dbReference>
<dbReference type="Proteomes" id="UP000192569">
    <property type="component" value="Chromosome I"/>
</dbReference>
<keyword evidence="9 13" id="KW-0560">Oxidoreductase</keyword>
<comment type="similarity">
    <text evidence="3 13">Belongs to the FAD-dependent oxidoreductase 2 family. NadB subfamily.</text>
</comment>
<accession>A0A1W1W4Q6</accession>
<evidence type="ECO:0000256" key="5">
    <source>
        <dbReference type="ARBA" id="ARBA00021901"/>
    </source>
</evidence>
<evidence type="ECO:0000256" key="7">
    <source>
        <dbReference type="ARBA" id="ARBA00022642"/>
    </source>
</evidence>
<comment type="subcellular location">
    <subcellularLocation>
        <location evidence="13">Cytoplasm</location>
    </subcellularLocation>
</comment>
<keyword evidence="8 13" id="KW-0274">FAD</keyword>
<dbReference type="UniPathway" id="UPA00253">
    <property type="reaction ID" value="UER00326"/>
</dbReference>
<dbReference type="Gene3D" id="3.90.700.10">
    <property type="entry name" value="Succinate dehydrogenase/fumarate reductase flavoprotein, catalytic domain"/>
    <property type="match status" value="1"/>
</dbReference>
<dbReference type="EC" id="1.4.3.16" evidence="4 11"/>
<evidence type="ECO:0000256" key="4">
    <source>
        <dbReference type="ARBA" id="ARBA00012173"/>
    </source>
</evidence>
<dbReference type="GO" id="GO:0008734">
    <property type="term" value="F:L-aspartate oxidase activity"/>
    <property type="evidence" value="ECO:0007669"/>
    <property type="project" value="UniProtKB-UniRule"/>
</dbReference>
<keyword evidence="6 13" id="KW-0285">Flavoprotein</keyword>
<evidence type="ECO:0000256" key="13">
    <source>
        <dbReference type="RuleBase" id="RU362049"/>
    </source>
</evidence>
<dbReference type="NCBIfam" id="NF005701">
    <property type="entry name" value="PRK07512.1"/>
    <property type="match status" value="1"/>
</dbReference>
<dbReference type="SUPFAM" id="SSF56425">
    <property type="entry name" value="Succinate dehydrogenase/fumarate reductase flavoprotein, catalytic domain"/>
    <property type="match status" value="1"/>
</dbReference>
<evidence type="ECO:0000259" key="15">
    <source>
        <dbReference type="Pfam" id="PF02910"/>
    </source>
</evidence>
<evidence type="ECO:0000256" key="6">
    <source>
        <dbReference type="ARBA" id="ARBA00022630"/>
    </source>
</evidence>
<dbReference type="Pfam" id="PF00890">
    <property type="entry name" value="FAD_binding_2"/>
    <property type="match status" value="1"/>
</dbReference>
<dbReference type="AlphaFoldDB" id="A0A1W1W4Q6"/>
<dbReference type="SUPFAM" id="SSF46977">
    <property type="entry name" value="Succinate dehydrogenase/fumarate reductase flavoprotein C-terminal domain"/>
    <property type="match status" value="1"/>
</dbReference>
<keyword evidence="17" id="KW-1185">Reference proteome</keyword>
<dbReference type="PRINTS" id="PR00368">
    <property type="entry name" value="FADPNR"/>
</dbReference>
<evidence type="ECO:0000313" key="16">
    <source>
        <dbReference type="EMBL" id="SMC00054.1"/>
    </source>
</evidence>
<dbReference type="Gene3D" id="3.50.50.60">
    <property type="entry name" value="FAD/NAD(P)-binding domain"/>
    <property type="match status" value="1"/>
</dbReference>
<dbReference type="SUPFAM" id="SSF51905">
    <property type="entry name" value="FAD/NAD(P)-binding domain"/>
    <property type="match status" value="1"/>
</dbReference>
<evidence type="ECO:0000256" key="11">
    <source>
        <dbReference type="NCBIfam" id="TIGR00551"/>
    </source>
</evidence>
<dbReference type="Gene3D" id="1.20.58.100">
    <property type="entry name" value="Fumarate reductase/succinate dehydrogenase flavoprotein-like, C-terminal domain"/>
    <property type="match status" value="1"/>
</dbReference>
<sequence length="535" mass="58458">MREVPSYLVNFDLKRLPQEQTDILIVGSGIAGLFTALKVACRYRVVVITKEDPSECSTDLAQGGIAAALDEGDSAELHAQDTLTAGAGLSDPQAVRVLATEGPRRVQELIEWGIPFDREGGRLALGKEGAHSHRRILHAGGDATGAVIWQGLAARAAMEKNIYLLPRTMALDLLVADGRCYGALVLDRSGRIKAILAKATVLASGGAGRLYPVTTNPAVATGDGVAMAFRAGAEVMDLEFYQFHPTVLVHPGASGFLITEAIRGEGGILRNKAGERFMPRYHPLAELAPRDVVARAIAQEMARTGTNCVFLDVTHLDPEMLEKRFPTVVSTCRKLGLEVHHYWIPVAPAAHYWMGGVRTDLYGRTNLERLYAGGEVACTGVHGANRLASNSLLEALVFGGRIAADLLERNWKTGSYPPLSHGLLGEGAPYEERELFFIQGIMERWVGLVRQGQGLKEAAAQLDSLWSLFKKEVRSRREAEVRNLLLLSRLVVEAAAWRRESRGAHYRVDFPEPNPLYRKHLILARGKEARECPVS</sequence>
<dbReference type="InterPro" id="IPR027477">
    <property type="entry name" value="Succ_DH/fumarate_Rdtase_cat_sf"/>
</dbReference>
<dbReference type="PANTHER" id="PTHR42716:SF2">
    <property type="entry name" value="L-ASPARTATE OXIDASE, CHLOROPLASTIC"/>
    <property type="match status" value="1"/>
</dbReference>
<dbReference type="Pfam" id="PF02910">
    <property type="entry name" value="Succ_DH_flav_C"/>
    <property type="match status" value="1"/>
</dbReference>
<dbReference type="OrthoDB" id="9806724at2"/>
<dbReference type="STRING" id="698762.SAMN00808754_3243"/>
<gene>
    <name evidence="16" type="ORF">SAMN00808754_3243</name>
</gene>
<reference evidence="16 17" key="1">
    <citation type="submission" date="2017-04" db="EMBL/GenBank/DDBJ databases">
        <authorList>
            <person name="Afonso C.L."/>
            <person name="Miller P.J."/>
            <person name="Scott M.A."/>
            <person name="Spackman E."/>
            <person name="Goraichik I."/>
            <person name="Dimitrov K.M."/>
            <person name="Suarez D.L."/>
            <person name="Swayne D.E."/>
        </authorList>
    </citation>
    <scope>NUCLEOTIDE SEQUENCE [LARGE SCALE GENOMIC DNA]</scope>
    <source>
        <strain evidence="16 17">ToBE</strain>
    </source>
</reference>
<evidence type="ECO:0000256" key="1">
    <source>
        <dbReference type="ARBA" id="ARBA00001974"/>
    </source>
</evidence>